<name>A0ABT9A165_9SPHN</name>
<protein>
    <submittedName>
        <fullName evidence="1">SOS response-associated peptidase family protein</fullName>
    </submittedName>
</protein>
<dbReference type="EMBL" id="JAUQSZ010000010">
    <property type="protein sequence ID" value="MDO7843564.1"/>
    <property type="molecule type" value="Genomic_DNA"/>
</dbReference>
<dbReference type="Proteomes" id="UP001176468">
    <property type="component" value="Unassembled WGS sequence"/>
</dbReference>
<dbReference type="Gene3D" id="3.90.1680.10">
    <property type="entry name" value="SOS response associated peptidase-like"/>
    <property type="match status" value="1"/>
</dbReference>
<gene>
    <name evidence="1" type="ORF">Q5H94_14620</name>
</gene>
<evidence type="ECO:0000313" key="2">
    <source>
        <dbReference type="Proteomes" id="UP001176468"/>
    </source>
</evidence>
<dbReference type="Pfam" id="PF02586">
    <property type="entry name" value="SRAP"/>
    <property type="match status" value="1"/>
</dbReference>
<evidence type="ECO:0000313" key="1">
    <source>
        <dbReference type="EMBL" id="MDO7843564.1"/>
    </source>
</evidence>
<dbReference type="InterPro" id="IPR003738">
    <property type="entry name" value="SRAP"/>
</dbReference>
<dbReference type="InterPro" id="IPR036590">
    <property type="entry name" value="SRAP-like"/>
</dbReference>
<dbReference type="RefSeq" id="WP_304562017.1">
    <property type="nucleotide sequence ID" value="NZ_JAUQSZ010000010.1"/>
</dbReference>
<organism evidence="1 2">
    <name type="scientific">Sphingomonas immobilis</name>
    <dbReference type="NCBI Taxonomy" id="3063997"/>
    <lineage>
        <taxon>Bacteria</taxon>
        <taxon>Pseudomonadati</taxon>
        <taxon>Pseudomonadota</taxon>
        <taxon>Alphaproteobacteria</taxon>
        <taxon>Sphingomonadales</taxon>
        <taxon>Sphingomonadaceae</taxon>
        <taxon>Sphingomonas</taxon>
    </lineage>
</organism>
<comment type="caution">
    <text evidence="1">The sequence shown here is derived from an EMBL/GenBank/DDBJ whole genome shotgun (WGS) entry which is preliminary data.</text>
</comment>
<sequence>MSRLRCLRTSIDAAAAYLGAEVAAPVAAPSCVVEGDQGVVMFEAGGRKRLRSMRWGFPRLTREMRVRGEDPGIIGLVADLTNPMWEQMVVDPRYRCIIPITHFANPDGDAGKKTRTWFSLNDTAVMAWAGFCRNIPDVGPCYAGMTMEANSAVMPYNDRMPVLLEQGEIERWLRGAIDDVIAFQFRRPVAAARIEVIHTDSPWRGGDPPPAATQIDLI</sequence>
<dbReference type="SUPFAM" id="SSF143081">
    <property type="entry name" value="BB1717-like"/>
    <property type="match status" value="1"/>
</dbReference>
<reference evidence="1" key="1">
    <citation type="submission" date="2023-07" db="EMBL/GenBank/DDBJ databases">
        <authorList>
            <person name="Kim M.K."/>
        </authorList>
    </citation>
    <scope>NUCLEOTIDE SEQUENCE</scope>
    <source>
        <strain evidence="1">CA1-15</strain>
    </source>
</reference>
<keyword evidence="2" id="KW-1185">Reference proteome</keyword>
<proteinExistence type="predicted"/>
<accession>A0ABT9A165</accession>